<dbReference type="Pfam" id="PF13279">
    <property type="entry name" value="4HBT_2"/>
    <property type="match status" value="1"/>
</dbReference>
<dbReference type="CDD" id="cd00586">
    <property type="entry name" value="4HBT"/>
    <property type="match status" value="1"/>
</dbReference>
<proteinExistence type="predicted"/>
<dbReference type="EMBL" id="QFQD01000010">
    <property type="protein sequence ID" value="PZQ84411.1"/>
    <property type="molecule type" value="Genomic_DNA"/>
</dbReference>
<dbReference type="Gene3D" id="3.10.129.10">
    <property type="entry name" value="Hotdog Thioesterase"/>
    <property type="match status" value="1"/>
</dbReference>
<dbReference type="SUPFAM" id="SSF54637">
    <property type="entry name" value="Thioesterase/thiol ester dehydrase-isomerase"/>
    <property type="match status" value="1"/>
</dbReference>
<protein>
    <submittedName>
        <fullName evidence="1">Thioesterase</fullName>
    </submittedName>
</protein>
<dbReference type="AlphaFoldDB" id="A0A2W5R0S0"/>
<reference evidence="1 2" key="1">
    <citation type="submission" date="2017-08" db="EMBL/GenBank/DDBJ databases">
        <title>Infants hospitalized years apart are colonized by the same room-sourced microbial strains.</title>
        <authorList>
            <person name="Brooks B."/>
            <person name="Olm M.R."/>
            <person name="Firek B.A."/>
            <person name="Baker R."/>
            <person name="Thomas B.C."/>
            <person name="Morowitz M.J."/>
            <person name="Banfield J.F."/>
        </authorList>
    </citation>
    <scope>NUCLEOTIDE SEQUENCE [LARGE SCALE GENOMIC DNA]</scope>
    <source>
        <strain evidence="1">S2_005_001_R2_27</strain>
    </source>
</reference>
<name>A0A2W5R0S0_ANCNO</name>
<sequence length="170" mass="18971">MLDGIDFEPVFFAPFVSSVMTVEPSWVDYNGKLPSAYYSLLFDRAVDEAVYLVGLGPLALESPSASFLTVEAHQRFHRELRAGQDVRVTLRLVNYDDKRMHLFQELHHAREGWTAATCEQIAQHAEAGSRHAVSFPDEVLERLALMKAAHGALPVPDGLGRPVNMPIRLS</sequence>
<dbReference type="InterPro" id="IPR029069">
    <property type="entry name" value="HotDog_dom_sf"/>
</dbReference>
<organism evidence="1 2">
    <name type="scientific">Ancylobacter novellus</name>
    <name type="common">Thiobacillus novellus</name>
    <dbReference type="NCBI Taxonomy" id="921"/>
    <lineage>
        <taxon>Bacteria</taxon>
        <taxon>Pseudomonadati</taxon>
        <taxon>Pseudomonadota</taxon>
        <taxon>Alphaproteobacteria</taxon>
        <taxon>Hyphomicrobiales</taxon>
        <taxon>Xanthobacteraceae</taxon>
        <taxon>Ancylobacter</taxon>
    </lineage>
</organism>
<evidence type="ECO:0000313" key="2">
    <source>
        <dbReference type="Proteomes" id="UP000248887"/>
    </source>
</evidence>
<dbReference type="Proteomes" id="UP000248887">
    <property type="component" value="Unassembled WGS sequence"/>
</dbReference>
<comment type="caution">
    <text evidence="1">The sequence shown here is derived from an EMBL/GenBank/DDBJ whole genome shotgun (WGS) entry which is preliminary data.</text>
</comment>
<accession>A0A2W5R0S0</accession>
<gene>
    <name evidence="1" type="ORF">DI549_05075</name>
</gene>
<evidence type="ECO:0000313" key="1">
    <source>
        <dbReference type="EMBL" id="PZQ84411.1"/>
    </source>
</evidence>